<feature type="region of interest" description="Disordered" evidence="2">
    <location>
        <begin position="261"/>
        <end position="291"/>
    </location>
</feature>
<dbReference type="OrthoDB" id="5406275at2759"/>
<dbReference type="OMA" id="IKASAMF"/>
<evidence type="ECO:0000313" key="4">
    <source>
        <dbReference type="Proteomes" id="UP000002035"/>
    </source>
</evidence>
<evidence type="ECO:0000313" key="3">
    <source>
        <dbReference type="EMBL" id="EEQ29139.1"/>
    </source>
</evidence>
<dbReference type="Proteomes" id="UP000002035">
    <property type="component" value="Unassembled WGS sequence"/>
</dbReference>
<sequence>MADDQSGQLVKNAVEIQRRMDYGNGPGDLPKMADIAVAQIKASAMFAHPWQQLLGSAPVAINSTGLAFIAAASDTAATIELDPPRGGFQYLHLPQVNDIMMIIINPDDAQRMLKGSLMSIKKSADDCYERAKTIDKGFNDWMLYATELYTCCIQKESTAEEKLAATKIQMLVAQNILKADEINVKTQKANTKVFQKQLKMASDVYKKASDSFPSGWDLVGQELVGKLGDVLVTALGQLASSYAENMNATAKAAEAERLFKDFNGKGDKDGNKNTTLPTPEPKAKVPLPQNSNDPAYVRIKPTIVFLRGVNTVLTGGKDGGVNWEEVSTVTSSGSKSLLFNLQMLKDARQQFVGVATEEEPSVQLKGILQTAIQIADEVYKLGGKSKIEELPGPDDKQVKQWQSGFKEVYDQANQLYAVSQSLPGSTSTETIMANPDKQSAPDPQMAQGKALLEAAKDRLHTTQQAYIASSKAYQDATKALAKDQKDLADAQNNLLKLNTDEKSLVIPRFPIPSHTYRENTAVKQILEASIRLIAVVKTRVMDLVTFFNSISLTIEVIVDEVVEDFVRQIKENVANNDPDGELSDLKIGKYNLTDLARTHIYKSAIFMRANFEVFGEVAKMWSDLSVENIMPGVRLLNDISAGVAEKGSKDPVGSRDEVNSKVKQLRDWYAAAQGNIEKLAGDEQQKILSGMDERIQQVAKDTTVLPPPDDSTKSAINAGAEEVSDAAHKALKFNSENNPMAVWVKKTASG</sequence>
<dbReference type="STRING" id="554155.C5FIP8"/>
<protein>
    <submittedName>
        <fullName evidence="3">Uncharacterized protein</fullName>
    </submittedName>
</protein>
<dbReference type="RefSeq" id="XP_002849024.1">
    <property type="nucleotide sequence ID" value="XM_002848978.1"/>
</dbReference>
<keyword evidence="1" id="KW-0175">Coiled coil</keyword>
<dbReference type="VEuPathDB" id="FungiDB:MCYG_01958"/>
<gene>
    <name evidence="3" type="ORF">MCYG_01958</name>
</gene>
<dbReference type="PANTHER" id="PTHR33488:SF2">
    <property type="entry name" value="EARLY ENDOSOME ANTIGEN 1-LIKE"/>
    <property type="match status" value="1"/>
</dbReference>
<feature type="compositionally biased region" description="Basic and acidic residues" evidence="2">
    <location>
        <begin position="261"/>
        <end position="271"/>
    </location>
</feature>
<accession>C5FIP8</accession>
<feature type="coiled-coil region" evidence="1">
    <location>
        <begin position="473"/>
        <end position="500"/>
    </location>
</feature>
<organism evidence="3 4">
    <name type="scientific">Arthroderma otae (strain ATCC MYA-4605 / CBS 113480)</name>
    <name type="common">Microsporum canis</name>
    <dbReference type="NCBI Taxonomy" id="554155"/>
    <lineage>
        <taxon>Eukaryota</taxon>
        <taxon>Fungi</taxon>
        <taxon>Dikarya</taxon>
        <taxon>Ascomycota</taxon>
        <taxon>Pezizomycotina</taxon>
        <taxon>Eurotiomycetes</taxon>
        <taxon>Eurotiomycetidae</taxon>
        <taxon>Onygenales</taxon>
        <taxon>Arthrodermataceae</taxon>
        <taxon>Microsporum</taxon>
    </lineage>
</organism>
<reference evidence="4" key="1">
    <citation type="journal article" date="2012" name="MBio">
        <title>Comparative genome analysis of Trichophyton rubrum and related dermatophytes reveals candidate genes involved in infection.</title>
        <authorList>
            <person name="Martinez D.A."/>
            <person name="Oliver B.G."/>
            <person name="Graeser Y."/>
            <person name="Goldberg J.M."/>
            <person name="Li W."/>
            <person name="Martinez-Rossi N.M."/>
            <person name="Monod M."/>
            <person name="Shelest E."/>
            <person name="Barton R.C."/>
            <person name="Birch E."/>
            <person name="Brakhage A.A."/>
            <person name="Chen Z."/>
            <person name="Gurr S.J."/>
            <person name="Heiman D."/>
            <person name="Heitman J."/>
            <person name="Kosti I."/>
            <person name="Rossi A."/>
            <person name="Saif S."/>
            <person name="Samalova M."/>
            <person name="Saunders C.W."/>
            <person name="Shea T."/>
            <person name="Summerbell R.C."/>
            <person name="Xu J."/>
            <person name="Young S."/>
            <person name="Zeng Q."/>
            <person name="Birren B.W."/>
            <person name="Cuomo C.A."/>
            <person name="White T.C."/>
        </authorList>
    </citation>
    <scope>NUCLEOTIDE SEQUENCE [LARGE SCALE GENOMIC DNA]</scope>
    <source>
        <strain evidence="4">ATCC MYA-4605 / CBS 113480</strain>
    </source>
</reference>
<dbReference type="HOGENOM" id="CLU_021167_0_0_1"/>
<dbReference type="EMBL" id="DS995702">
    <property type="protein sequence ID" value="EEQ29139.1"/>
    <property type="molecule type" value="Genomic_DNA"/>
</dbReference>
<evidence type="ECO:0000256" key="2">
    <source>
        <dbReference type="SAM" id="MobiDB-lite"/>
    </source>
</evidence>
<dbReference type="AlphaFoldDB" id="C5FIP8"/>
<dbReference type="eggNOG" id="ENOG502QVK4">
    <property type="taxonomic scope" value="Eukaryota"/>
</dbReference>
<dbReference type="GeneID" id="9229076"/>
<dbReference type="PANTHER" id="PTHR33488">
    <property type="entry name" value="ZGC:162509"/>
    <property type="match status" value="1"/>
</dbReference>
<evidence type="ECO:0000256" key="1">
    <source>
        <dbReference type="SAM" id="Coils"/>
    </source>
</evidence>
<proteinExistence type="predicted"/>
<keyword evidence="4" id="KW-1185">Reference proteome</keyword>
<name>C5FIP8_ARTOC</name>